<dbReference type="CDD" id="cd17574">
    <property type="entry name" value="REC_OmpR"/>
    <property type="match status" value="1"/>
</dbReference>
<dbReference type="InterPro" id="IPR009057">
    <property type="entry name" value="Homeodomain-like_sf"/>
</dbReference>
<dbReference type="GO" id="GO:0003700">
    <property type="term" value="F:DNA-binding transcription factor activity"/>
    <property type="evidence" value="ECO:0007669"/>
    <property type="project" value="InterPro"/>
</dbReference>
<dbReference type="InterPro" id="IPR036890">
    <property type="entry name" value="HATPase_C_sf"/>
</dbReference>
<keyword evidence="5" id="KW-0547">Nucleotide-binding</keyword>
<keyword evidence="4 16" id="KW-0808">Transferase</keyword>
<dbReference type="EC" id="2.7.13.3" evidence="2"/>
<dbReference type="PRINTS" id="PR00344">
    <property type="entry name" value="BCTRLSENSOR"/>
</dbReference>
<dbReference type="InterPro" id="IPR003661">
    <property type="entry name" value="HisK_dim/P_dom"/>
</dbReference>
<dbReference type="InterPro" id="IPR011110">
    <property type="entry name" value="Reg_prop"/>
</dbReference>
<keyword evidence="7" id="KW-0067">ATP-binding</keyword>
<keyword evidence="10" id="KW-0804">Transcription</keyword>
<dbReference type="InterPro" id="IPR015943">
    <property type="entry name" value="WD40/YVTN_repeat-like_dom_sf"/>
</dbReference>
<dbReference type="Gene3D" id="1.10.10.60">
    <property type="entry name" value="Homeodomain-like"/>
    <property type="match status" value="1"/>
</dbReference>
<feature type="domain" description="Histidine kinase" evidence="14">
    <location>
        <begin position="860"/>
        <end position="1082"/>
    </location>
</feature>
<feature type="domain" description="Response regulatory" evidence="15">
    <location>
        <begin position="1123"/>
        <end position="1238"/>
    </location>
</feature>
<dbReference type="Pfam" id="PF07495">
    <property type="entry name" value="Y_Y_Y"/>
    <property type="match status" value="1"/>
</dbReference>
<dbReference type="InterPro" id="IPR011123">
    <property type="entry name" value="Y_Y_Y"/>
</dbReference>
<dbReference type="GO" id="GO:0043565">
    <property type="term" value="F:sequence-specific DNA binding"/>
    <property type="evidence" value="ECO:0007669"/>
    <property type="project" value="InterPro"/>
</dbReference>
<dbReference type="PROSITE" id="PS50109">
    <property type="entry name" value="HIS_KIN"/>
    <property type="match status" value="1"/>
</dbReference>
<evidence type="ECO:0000259" key="14">
    <source>
        <dbReference type="PROSITE" id="PS50109"/>
    </source>
</evidence>
<evidence type="ECO:0000256" key="10">
    <source>
        <dbReference type="ARBA" id="ARBA00023163"/>
    </source>
</evidence>
<evidence type="ECO:0000313" key="17">
    <source>
        <dbReference type="Proteomes" id="UP000095332"/>
    </source>
</evidence>
<dbReference type="Pfam" id="PF07494">
    <property type="entry name" value="Reg_prop"/>
    <property type="match status" value="5"/>
</dbReference>
<dbReference type="InterPro" id="IPR004358">
    <property type="entry name" value="Sig_transdc_His_kin-like_C"/>
</dbReference>
<dbReference type="Gene3D" id="2.60.40.10">
    <property type="entry name" value="Immunoglobulins"/>
    <property type="match status" value="1"/>
</dbReference>
<dbReference type="Gene3D" id="3.30.565.10">
    <property type="entry name" value="Histidine kinase-like ATPase, C-terminal domain"/>
    <property type="match status" value="1"/>
</dbReference>
<dbReference type="CDD" id="cd00063">
    <property type="entry name" value="FN3"/>
    <property type="match status" value="1"/>
</dbReference>
<dbReference type="SUPFAM" id="SSF52172">
    <property type="entry name" value="CheY-like"/>
    <property type="match status" value="1"/>
</dbReference>
<dbReference type="InterPro" id="IPR005467">
    <property type="entry name" value="His_kinase_dom"/>
</dbReference>
<name>A0A174X5I7_PARDI</name>
<evidence type="ECO:0000256" key="9">
    <source>
        <dbReference type="ARBA" id="ARBA00023015"/>
    </source>
</evidence>
<dbReference type="FunFam" id="2.60.40.10:FF:000791">
    <property type="entry name" value="Two-component system sensor histidine kinase/response regulator"/>
    <property type="match status" value="1"/>
</dbReference>
<dbReference type="FunFam" id="3.30.565.10:FF:000037">
    <property type="entry name" value="Hybrid sensor histidine kinase/response regulator"/>
    <property type="match status" value="1"/>
</dbReference>
<evidence type="ECO:0000313" key="16">
    <source>
        <dbReference type="EMBL" id="CUQ54794.1"/>
    </source>
</evidence>
<dbReference type="Proteomes" id="UP000095332">
    <property type="component" value="Unassembled WGS sequence"/>
</dbReference>
<dbReference type="PROSITE" id="PS50110">
    <property type="entry name" value="RESPONSE_REGULATORY"/>
    <property type="match status" value="1"/>
</dbReference>
<organism evidence="16 17">
    <name type="scientific">Parabacteroides distasonis</name>
    <dbReference type="NCBI Taxonomy" id="823"/>
    <lineage>
        <taxon>Bacteria</taxon>
        <taxon>Pseudomonadati</taxon>
        <taxon>Bacteroidota</taxon>
        <taxon>Bacteroidia</taxon>
        <taxon>Bacteroidales</taxon>
        <taxon>Tannerellaceae</taxon>
        <taxon>Parabacteroides</taxon>
    </lineage>
</organism>
<evidence type="ECO:0000256" key="5">
    <source>
        <dbReference type="ARBA" id="ARBA00022741"/>
    </source>
</evidence>
<evidence type="ECO:0000259" key="15">
    <source>
        <dbReference type="PROSITE" id="PS50110"/>
    </source>
</evidence>
<dbReference type="PANTHER" id="PTHR43547">
    <property type="entry name" value="TWO-COMPONENT HISTIDINE KINASE"/>
    <property type="match status" value="1"/>
</dbReference>
<keyword evidence="12" id="KW-0472">Membrane</keyword>
<dbReference type="SMART" id="SM00388">
    <property type="entry name" value="HisKA"/>
    <property type="match status" value="1"/>
</dbReference>
<evidence type="ECO:0000256" key="11">
    <source>
        <dbReference type="PROSITE-ProRule" id="PRU00169"/>
    </source>
</evidence>
<keyword evidence="8" id="KW-0902">Two-component regulatory system</keyword>
<dbReference type="InterPro" id="IPR011006">
    <property type="entry name" value="CheY-like_superfamily"/>
</dbReference>
<dbReference type="Gene3D" id="1.10.287.130">
    <property type="match status" value="1"/>
</dbReference>
<dbReference type="InterPro" id="IPR003594">
    <property type="entry name" value="HATPase_dom"/>
</dbReference>
<dbReference type="InterPro" id="IPR018060">
    <property type="entry name" value="HTH_AraC"/>
</dbReference>
<dbReference type="SUPFAM" id="SSF47384">
    <property type="entry name" value="Homodimeric domain of signal transducing histidine kinase"/>
    <property type="match status" value="1"/>
</dbReference>
<dbReference type="EMBL" id="CZBM01000024">
    <property type="protein sequence ID" value="CUQ54794.1"/>
    <property type="molecule type" value="Genomic_DNA"/>
</dbReference>
<comment type="catalytic activity">
    <reaction evidence="1">
        <text>ATP + protein L-histidine = ADP + protein N-phospho-L-histidine.</text>
        <dbReference type="EC" id="2.7.13.3"/>
    </reaction>
</comment>
<dbReference type="CDD" id="cd00082">
    <property type="entry name" value="HisKA"/>
    <property type="match status" value="1"/>
</dbReference>
<reference evidence="16 17" key="1">
    <citation type="submission" date="2015-09" db="EMBL/GenBank/DDBJ databases">
        <authorList>
            <consortium name="Pathogen Informatics"/>
        </authorList>
    </citation>
    <scope>NUCLEOTIDE SEQUENCE [LARGE SCALE GENOMIC DNA]</scope>
    <source>
        <strain evidence="16 17">2789STDY5834948</strain>
    </source>
</reference>
<dbReference type="Pfam" id="PF00072">
    <property type="entry name" value="Response_reg"/>
    <property type="match status" value="1"/>
</dbReference>
<dbReference type="InterPro" id="IPR013783">
    <property type="entry name" value="Ig-like_fold"/>
</dbReference>
<dbReference type="GO" id="GO:0005524">
    <property type="term" value="F:ATP binding"/>
    <property type="evidence" value="ECO:0007669"/>
    <property type="project" value="UniProtKB-KW"/>
</dbReference>
<evidence type="ECO:0000259" key="13">
    <source>
        <dbReference type="PROSITE" id="PS01124"/>
    </source>
</evidence>
<dbReference type="Gene3D" id="3.40.50.2300">
    <property type="match status" value="1"/>
</dbReference>
<dbReference type="SMART" id="SM00448">
    <property type="entry name" value="REC"/>
    <property type="match status" value="1"/>
</dbReference>
<evidence type="ECO:0000256" key="2">
    <source>
        <dbReference type="ARBA" id="ARBA00012438"/>
    </source>
</evidence>
<accession>A0A174X5I7</accession>
<dbReference type="GO" id="GO:0000155">
    <property type="term" value="F:phosphorelay sensor kinase activity"/>
    <property type="evidence" value="ECO:0007669"/>
    <property type="project" value="InterPro"/>
</dbReference>
<dbReference type="InterPro" id="IPR003961">
    <property type="entry name" value="FN3_dom"/>
</dbReference>
<proteinExistence type="predicted"/>
<feature type="domain" description="HTH araC/xylS-type" evidence="13">
    <location>
        <begin position="1272"/>
        <end position="1370"/>
    </location>
</feature>
<sequence length="1370" mass="154962">MFLLCVSFVLKKYLYLLDMKTKALLLITILSFCLSGSLFAMEEILFNHLGVKDGLSSNEITCILKDQKGFMWFGTTSGLNRFDGYEFSRYKPGDIDSFFVEEGISDLVETADGKIWITYYDGKIGVYEPSIDCFVPQEEVLDSLRLESLPARIFTDRDKRLYYTTYDNGFYRYDPSQGKVSLYLLDKAEGGVCGIGDVNDRLYVIHTSGKIQGIDKASGKSVFQDDYLTAYAKAQPFYMFADSEGELWLFLNPGHSDGVFRLNPKTSVWKHYTTSTPIALSSSMVRDVREDMNGNIWIATDHGGINILDKTKEKMRYLKNNPFDLTSLGQNSIVCLYRDDTDIMWAGTYKNGVSYYHESIFKFQTVRYPLLQTLDASNNDYNCVVEDPTGDLWVGTSGNGLLRYNRKTGEYTRYRAGKESENKISGDVVISMTKDLNGNLWIGTYMEGLTCFDGKRFKHYRDIPGSKDGLSSNSVYSLYADTKNRLWIGTLDGGLDCLDLSTGEWMYYRAGDKHNAIHTDIVYSLSGDSKGDIFVGTSSGVNWIEPETGKVSSFDGTKDGSFRFKDRIINVVFSDSRQLLWIGSNHGLHIYDPLNDRIYQLNQSTGLPDNSIMSILEDEYHTVWVGTKNGLLNIAPSRNANNEYQFNWNSYDESEGVQGRVFNVNSAVRLASGELAFGGTNGLTFVNPSHIHYNSYSPPAVITGFTVNNVPVVPRGNRLTLEYGERNFTFNISSCCYFLPLKNKYAFKMEGFDPDWTTVDAKGRRVTYTNLNPGTYTFQVKARNNDGVWSKEITSLEITILPPFWATGWAIALYIIIGLLFAYGIMWFILRIQQKKMEQEKAIVRKQHEVDEMKLRFFTNVSHEFRTPLTLILTPLEKLMKTEENAETKQILRLIYRNADRLLKLVNQLLDFRKIDVQGDTLVLSTGDIVPFVRDVAYSFKELSEQKHIRFSFSSVFTSLPMRFDTDKVFKIVSNLLSNAFKFTPEGGMITVTLSLLPDKEGRNKLLIEVSDSGIGIPADKQEAIFDRFYQVSSSDKGNPVMGTGIGLHLCREFVRMHQGSIAIKSQPGVGSTFTVTLPVIPQDHQDIISSPDEGEENEKRVSLVETTPETADTGAVKTSESTLLVVDDNADFLEFMRLSLSSAYSVLTAADGEDAWKLIPEELPDMVISDVMMPITDGITLCRRIKGDIRTSHIPVILLTAKSAKDSQLVGLEAGADDYISKPFNMEMLLLKVRHLIEMKKKMQKAFMQSSTMGIALTEVQASSMDEELMRKAIGYIEEQIANPELSVERLSREMGMSRVNFYKKCLSITGKTPVELIRTVRLKRAAQLLEKSQMRVNEVALECDFNDVKLFRKYFKDEFGRLPSDYHK</sequence>
<dbReference type="SUPFAM" id="SSF50998">
    <property type="entry name" value="Quinoprotein alcohol dehydrogenase-like"/>
    <property type="match status" value="1"/>
</dbReference>
<evidence type="ECO:0000256" key="12">
    <source>
        <dbReference type="SAM" id="Phobius"/>
    </source>
</evidence>
<dbReference type="CDD" id="cd16922">
    <property type="entry name" value="HATPase_EvgS-ArcB-TorS-like"/>
    <property type="match status" value="1"/>
</dbReference>
<keyword evidence="3 11" id="KW-0597">Phosphoprotein</keyword>
<keyword evidence="12" id="KW-1133">Transmembrane helix</keyword>
<evidence type="ECO:0000256" key="8">
    <source>
        <dbReference type="ARBA" id="ARBA00023012"/>
    </source>
</evidence>
<evidence type="ECO:0000256" key="1">
    <source>
        <dbReference type="ARBA" id="ARBA00000085"/>
    </source>
</evidence>
<dbReference type="Pfam" id="PF00512">
    <property type="entry name" value="HisKA"/>
    <property type="match status" value="1"/>
</dbReference>
<dbReference type="PANTHER" id="PTHR43547:SF2">
    <property type="entry name" value="HYBRID SIGNAL TRANSDUCTION HISTIDINE KINASE C"/>
    <property type="match status" value="1"/>
</dbReference>
<dbReference type="SMART" id="SM00387">
    <property type="entry name" value="HATPase_c"/>
    <property type="match status" value="1"/>
</dbReference>
<keyword evidence="9" id="KW-0805">Transcription regulation</keyword>
<dbReference type="SUPFAM" id="SSF46689">
    <property type="entry name" value="Homeodomain-like"/>
    <property type="match status" value="1"/>
</dbReference>
<dbReference type="InterPro" id="IPR036097">
    <property type="entry name" value="HisK_dim/P_sf"/>
</dbReference>
<dbReference type="InterPro" id="IPR001789">
    <property type="entry name" value="Sig_transdc_resp-reg_receiver"/>
</dbReference>
<dbReference type="Pfam" id="PF02518">
    <property type="entry name" value="HATPase_c"/>
    <property type="match status" value="1"/>
</dbReference>
<dbReference type="PROSITE" id="PS01124">
    <property type="entry name" value="HTH_ARAC_FAMILY_2"/>
    <property type="match status" value="1"/>
</dbReference>
<dbReference type="Gene3D" id="2.130.10.10">
    <property type="entry name" value="YVTN repeat-like/Quinoprotein amine dehydrogenase"/>
    <property type="match status" value="2"/>
</dbReference>
<dbReference type="SUPFAM" id="SSF63829">
    <property type="entry name" value="Calcium-dependent phosphotriesterase"/>
    <property type="match status" value="2"/>
</dbReference>
<evidence type="ECO:0000256" key="3">
    <source>
        <dbReference type="ARBA" id="ARBA00022553"/>
    </source>
</evidence>
<evidence type="ECO:0000256" key="6">
    <source>
        <dbReference type="ARBA" id="ARBA00022777"/>
    </source>
</evidence>
<evidence type="ECO:0000256" key="7">
    <source>
        <dbReference type="ARBA" id="ARBA00022840"/>
    </source>
</evidence>
<keyword evidence="12" id="KW-0812">Transmembrane</keyword>
<dbReference type="SUPFAM" id="SSF55874">
    <property type="entry name" value="ATPase domain of HSP90 chaperone/DNA topoisomerase II/histidine kinase"/>
    <property type="match status" value="1"/>
</dbReference>
<feature type="transmembrane region" description="Helical" evidence="12">
    <location>
        <begin position="804"/>
        <end position="830"/>
    </location>
</feature>
<dbReference type="SMART" id="SM00342">
    <property type="entry name" value="HTH_ARAC"/>
    <property type="match status" value="1"/>
</dbReference>
<protein>
    <recommendedName>
        <fullName evidence="2">histidine kinase</fullName>
        <ecNumber evidence="2">2.7.13.3</ecNumber>
    </recommendedName>
</protein>
<keyword evidence="6" id="KW-0418">Kinase</keyword>
<gene>
    <name evidence="16" type="primary">evgS_9</name>
    <name evidence="16" type="ORF">ERS852560_04055</name>
</gene>
<dbReference type="FunFam" id="1.10.287.130:FF:000034">
    <property type="entry name" value="Two-component system sensor histidine kinase/response regulator"/>
    <property type="match status" value="1"/>
</dbReference>
<evidence type="ECO:0000256" key="4">
    <source>
        <dbReference type="ARBA" id="ARBA00022679"/>
    </source>
</evidence>
<dbReference type="InterPro" id="IPR011047">
    <property type="entry name" value="Quinoprotein_ADH-like_sf"/>
</dbReference>
<feature type="modified residue" description="4-aspartylphosphate" evidence="11">
    <location>
        <position position="1171"/>
    </location>
</feature>
<dbReference type="Pfam" id="PF12833">
    <property type="entry name" value="HTH_18"/>
    <property type="match status" value="1"/>
</dbReference>